<organism evidence="2">
    <name type="scientific">Arion vulgaris</name>
    <dbReference type="NCBI Taxonomy" id="1028688"/>
    <lineage>
        <taxon>Eukaryota</taxon>
        <taxon>Metazoa</taxon>
        <taxon>Spiralia</taxon>
        <taxon>Lophotrochozoa</taxon>
        <taxon>Mollusca</taxon>
        <taxon>Gastropoda</taxon>
        <taxon>Heterobranchia</taxon>
        <taxon>Euthyneura</taxon>
        <taxon>Panpulmonata</taxon>
        <taxon>Eupulmonata</taxon>
        <taxon>Stylommatophora</taxon>
        <taxon>Helicina</taxon>
        <taxon>Arionoidea</taxon>
        <taxon>Arionidae</taxon>
        <taxon>Arion</taxon>
    </lineage>
</organism>
<dbReference type="EMBL" id="HACG01035919">
    <property type="protein sequence ID" value="CEK82784.1"/>
    <property type="molecule type" value="Transcribed_RNA"/>
</dbReference>
<protein>
    <submittedName>
        <fullName evidence="2">Uncharacterized protein</fullName>
    </submittedName>
</protein>
<accession>A0A0B7AP11</accession>
<sequence length="55" mass="6129">MPFSMASSKKASNSKPHSVPSGPQVINISGHQLTLVDQFHSSGDYVSKWKFQMRH</sequence>
<evidence type="ECO:0000313" key="2">
    <source>
        <dbReference type="EMBL" id="CEK82784.1"/>
    </source>
</evidence>
<evidence type="ECO:0000256" key="1">
    <source>
        <dbReference type="SAM" id="MobiDB-lite"/>
    </source>
</evidence>
<feature type="compositionally biased region" description="Low complexity" evidence="1">
    <location>
        <begin position="1"/>
        <end position="18"/>
    </location>
</feature>
<name>A0A0B7AP11_9EUPU</name>
<reference evidence="2" key="1">
    <citation type="submission" date="2014-12" db="EMBL/GenBank/DDBJ databases">
        <title>Insight into the proteome of Arion vulgaris.</title>
        <authorList>
            <person name="Aradska J."/>
            <person name="Bulat T."/>
            <person name="Smidak R."/>
            <person name="Sarate P."/>
            <person name="Gangsoo J."/>
            <person name="Sialana F."/>
            <person name="Bilban M."/>
            <person name="Lubec G."/>
        </authorList>
    </citation>
    <scope>NUCLEOTIDE SEQUENCE</scope>
    <source>
        <tissue evidence="2">Skin</tissue>
    </source>
</reference>
<proteinExistence type="predicted"/>
<feature type="region of interest" description="Disordered" evidence="1">
    <location>
        <begin position="1"/>
        <end position="25"/>
    </location>
</feature>
<dbReference type="AlphaFoldDB" id="A0A0B7AP11"/>
<gene>
    <name evidence="2" type="primary">ORF133528</name>
</gene>